<comment type="catalytic activity">
    <reaction evidence="20">
        <text>[GlcNAc-(1-&gt;4)-Mur2Ac(oyl-L-Ala-gamma-D-Glu-L-Lys-D-Ala-D-Ala)](n)-di-trans,octa-cis-undecaprenyl diphosphate + beta-D-GlcNAc-(1-&gt;4)-Mur2Ac(oyl-L-Ala-gamma-D-Glu-L-Lys-D-Ala-D-Ala)-di-trans,octa-cis-undecaprenyl diphosphate = [GlcNAc-(1-&gt;4)-Mur2Ac(oyl-L-Ala-gamma-D-Glu-L-Lys-D-Ala-D-Ala)](n+1)-di-trans,octa-cis-undecaprenyl diphosphate + di-trans,octa-cis-undecaprenyl diphosphate + H(+)</text>
        <dbReference type="Rhea" id="RHEA:23708"/>
        <dbReference type="Rhea" id="RHEA-COMP:9602"/>
        <dbReference type="Rhea" id="RHEA-COMP:9603"/>
        <dbReference type="ChEBI" id="CHEBI:15378"/>
        <dbReference type="ChEBI" id="CHEBI:58405"/>
        <dbReference type="ChEBI" id="CHEBI:60033"/>
        <dbReference type="ChEBI" id="CHEBI:78435"/>
        <dbReference type="EC" id="2.4.99.28"/>
    </reaction>
</comment>
<feature type="transmembrane region" description="Helical" evidence="23">
    <location>
        <begin position="212"/>
        <end position="228"/>
    </location>
</feature>
<evidence type="ECO:0000256" key="3">
    <source>
        <dbReference type="ARBA" id="ARBA00022475"/>
    </source>
</evidence>
<keyword evidence="8" id="KW-0133">Cell shape</keyword>
<keyword evidence="25" id="KW-1185">Reference proteome</keyword>
<evidence type="ECO:0000256" key="2">
    <source>
        <dbReference type="ARBA" id="ARBA00004752"/>
    </source>
</evidence>
<feature type="transmembrane region" description="Helical" evidence="23">
    <location>
        <begin position="56"/>
        <end position="81"/>
    </location>
</feature>
<keyword evidence="13" id="KW-0961">Cell wall biogenesis/degradation</keyword>
<dbReference type="InterPro" id="IPR018365">
    <property type="entry name" value="Cell_cycle_FtsW-rel_CS"/>
</dbReference>
<keyword evidence="11 23" id="KW-0472">Membrane</keyword>
<dbReference type="EC" id="2.4.99.28" evidence="19"/>
<dbReference type="InterPro" id="IPR013437">
    <property type="entry name" value="FtsW"/>
</dbReference>
<evidence type="ECO:0000256" key="12">
    <source>
        <dbReference type="ARBA" id="ARBA00023306"/>
    </source>
</evidence>
<keyword evidence="9" id="KW-0573">Peptidoglycan synthesis</keyword>
<evidence type="ECO:0000256" key="22">
    <source>
        <dbReference type="SAM" id="MobiDB-lite"/>
    </source>
</evidence>
<feature type="transmembrane region" description="Helical" evidence="23">
    <location>
        <begin position="93"/>
        <end position="110"/>
    </location>
</feature>
<keyword evidence="6" id="KW-0808">Transferase</keyword>
<evidence type="ECO:0000256" key="5">
    <source>
        <dbReference type="ARBA" id="ARBA00022676"/>
    </source>
</evidence>
<evidence type="ECO:0000313" key="25">
    <source>
        <dbReference type="Proteomes" id="UP001415169"/>
    </source>
</evidence>
<dbReference type="Proteomes" id="UP001415169">
    <property type="component" value="Unassembled WGS sequence"/>
</dbReference>
<evidence type="ECO:0000313" key="24">
    <source>
        <dbReference type="EMBL" id="GAA4154343.1"/>
    </source>
</evidence>
<feature type="transmembrane region" description="Helical" evidence="23">
    <location>
        <begin position="387"/>
        <end position="409"/>
    </location>
</feature>
<feature type="transmembrane region" description="Helical" evidence="23">
    <location>
        <begin position="235"/>
        <end position="254"/>
    </location>
</feature>
<reference evidence="24" key="1">
    <citation type="journal article" date="2014" name="Int. J. Syst. Evol. Microbiol.">
        <title>Complete genome of a new Firmicutes species belonging to the dominant human colonic microbiota ('Ruminococcus bicirculans') reveals two chromosomes and a selective capacity to utilize plant glucans.</title>
        <authorList>
            <consortium name="NISC Comparative Sequencing Program"/>
            <person name="Wegmann U."/>
            <person name="Louis P."/>
            <person name="Goesmann A."/>
            <person name="Henrissat B."/>
            <person name="Duncan S.H."/>
            <person name="Flint H.J."/>
        </authorList>
    </citation>
    <scope>NUCLEOTIDE SEQUENCE</scope>
    <source>
        <strain evidence="24">JCM 17590</strain>
    </source>
</reference>
<feature type="transmembrane region" description="Helical" evidence="23">
    <location>
        <begin position="321"/>
        <end position="343"/>
    </location>
</feature>
<evidence type="ECO:0000256" key="4">
    <source>
        <dbReference type="ARBA" id="ARBA00022618"/>
    </source>
</evidence>
<evidence type="ECO:0000256" key="17">
    <source>
        <dbReference type="ARBA" id="ARBA00041185"/>
    </source>
</evidence>
<evidence type="ECO:0000256" key="18">
    <source>
        <dbReference type="ARBA" id="ARBA00041418"/>
    </source>
</evidence>
<protein>
    <recommendedName>
        <fullName evidence="17">Probable peptidoglycan glycosyltransferase FtsW</fullName>
        <ecNumber evidence="19">2.4.99.28</ecNumber>
    </recommendedName>
    <alternativeName>
        <fullName evidence="18">Cell division protein FtsW</fullName>
    </alternativeName>
    <alternativeName>
        <fullName evidence="15">Cell wall polymerase</fullName>
    </alternativeName>
    <alternativeName>
        <fullName evidence="14">Peptidoglycan polymerase</fullName>
    </alternativeName>
</protein>
<comment type="function">
    <text evidence="21">Peptidoglycan polymerase that is essential for cell division.</text>
</comment>
<comment type="pathway">
    <text evidence="2">Cell wall biogenesis; peptidoglycan biosynthesis.</text>
</comment>
<comment type="similarity">
    <text evidence="16">Belongs to the SEDS family. FtsW subfamily.</text>
</comment>
<keyword evidence="4" id="KW-0132">Cell division</keyword>
<dbReference type="NCBIfam" id="TIGR02614">
    <property type="entry name" value="ftsW"/>
    <property type="match status" value="1"/>
</dbReference>
<evidence type="ECO:0000256" key="6">
    <source>
        <dbReference type="ARBA" id="ARBA00022679"/>
    </source>
</evidence>
<keyword evidence="7 23" id="KW-0812">Transmembrane</keyword>
<evidence type="ECO:0000256" key="14">
    <source>
        <dbReference type="ARBA" id="ARBA00032370"/>
    </source>
</evidence>
<keyword evidence="5" id="KW-0328">Glycosyltransferase</keyword>
<dbReference type="EMBL" id="BAABBV010000001">
    <property type="protein sequence ID" value="GAA4154343.1"/>
    <property type="molecule type" value="Genomic_DNA"/>
</dbReference>
<keyword evidence="10 23" id="KW-1133">Transmembrane helix</keyword>
<dbReference type="Pfam" id="PF01098">
    <property type="entry name" value="FTSW_RODA_SPOVE"/>
    <property type="match status" value="1"/>
</dbReference>
<comment type="caution">
    <text evidence="24">The sequence shown here is derived from an EMBL/GenBank/DDBJ whole genome shotgun (WGS) entry which is preliminary data.</text>
</comment>
<evidence type="ECO:0000256" key="23">
    <source>
        <dbReference type="SAM" id="Phobius"/>
    </source>
</evidence>
<dbReference type="RefSeq" id="WP_344789854.1">
    <property type="nucleotide sequence ID" value="NZ_BAABBV010000001.1"/>
</dbReference>
<feature type="compositionally biased region" description="Low complexity" evidence="22">
    <location>
        <begin position="10"/>
        <end position="20"/>
    </location>
</feature>
<gene>
    <name evidence="24" type="primary">ftsW</name>
    <name evidence="24" type="ORF">GCM10022286_01800</name>
</gene>
<keyword evidence="3" id="KW-1003">Cell membrane</keyword>
<feature type="region of interest" description="Disordered" evidence="22">
    <location>
        <begin position="1"/>
        <end position="30"/>
    </location>
</feature>
<dbReference type="PROSITE" id="PS00428">
    <property type="entry name" value="FTSW_RODA_SPOVE"/>
    <property type="match status" value="1"/>
</dbReference>
<feature type="transmembrane region" description="Helical" evidence="23">
    <location>
        <begin position="122"/>
        <end position="145"/>
    </location>
</feature>
<feature type="transmembrane region" description="Helical" evidence="23">
    <location>
        <begin position="190"/>
        <end position="206"/>
    </location>
</feature>
<dbReference type="PANTHER" id="PTHR30474">
    <property type="entry name" value="CELL CYCLE PROTEIN"/>
    <property type="match status" value="1"/>
</dbReference>
<evidence type="ECO:0000256" key="16">
    <source>
        <dbReference type="ARBA" id="ARBA00038053"/>
    </source>
</evidence>
<evidence type="ECO:0000256" key="11">
    <source>
        <dbReference type="ARBA" id="ARBA00023136"/>
    </source>
</evidence>
<proteinExistence type="inferred from homology"/>
<evidence type="ECO:0000256" key="13">
    <source>
        <dbReference type="ARBA" id="ARBA00023316"/>
    </source>
</evidence>
<evidence type="ECO:0000256" key="8">
    <source>
        <dbReference type="ARBA" id="ARBA00022960"/>
    </source>
</evidence>
<organism evidence="24 25">
    <name type="scientific">Gryllotalpicola daejeonensis</name>
    <dbReference type="NCBI Taxonomy" id="993087"/>
    <lineage>
        <taxon>Bacteria</taxon>
        <taxon>Bacillati</taxon>
        <taxon>Actinomycetota</taxon>
        <taxon>Actinomycetes</taxon>
        <taxon>Micrococcales</taxon>
        <taxon>Microbacteriaceae</taxon>
        <taxon>Gryllotalpicola</taxon>
    </lineage>
</organism>
<name>A0ABP7ZDG7_9MICO</name>
<evidence type="ECO:0000256" key="1">
    <source>
        <dbReference type="ARBA" id="ARBA00004651"/>
    </source>
</evidence>
<keyword evidence="12" id="KW-0131">Cell cycle</keyword>
<evidence type="ECO:0000256" key="7">
    <source>
        <dbReference type="ARBA" id="ARBA00022692"/>
    </source>
</evidence>
<accession>A0ABP7ZDG7</accession>
<evidence type="ECO:0000256" key="9">
    <source>
        <dbReference type="ARBA" id="ARBA00022984"/>
    </source>
</evidence>
<feature type="transmembrane region" description="Helical" evidence="23">
    <location>
        <begin position="157"/>
        <end position="178"/>
    </location>
</feature>
<sequence length="432" mass="46445">MTSQADQSRAPRFGVGARAAGRADHGTLDGGQRARAAMHTARISLGRVFEAESANYFLLLGLTLFMVAFGLLMVLSSSYVASHADGSSFFAKFMNQGLYAIIGVPMMLVVSRIPSWFWRKWAWLGVIGTCVLQALVVFTPLGYGINNNTNWLKLGPILFQPSELIKIALVLWIGMFLTRKELRLRQFGQALLPALLIALIPLFLIMKGDDLGTTMIVGLMLIGALFFAGIPLWQLLLTGSFAGAAAFVLAFSSANRTHRIMAFLHPEKADPNGDGYQVLQGQWGMANGGIFGVGLGNSQSKWNWLPASSTDFIFSITAEELGLIGAVLVLLLFVALAFVLLRIIRSAKTVFARTVTGGVMVWIIGQAIVNIAVVVGLFPVLGVPLPLISSGGTALISTLAALGIVLSFAREERRAARLTRPSAPVARATVNR</sequence>
<evidence type="ECO:0000256" key="10">
    <source>
        <dbReference type="ARBA" id="ARBA00022989"/>
    </source>
</evidence>
<feature type="transmembrane region" description="Helical" evidence="23">
    <location>
        <begin position="355"/>
        <end position="381"/>
    </location>
</feature>
<comment type="subcellular location">
    <subcellularLocation>
        <location evidence="1">Cell membrane</location>
        <topology evidence="1">Multi-pass membrane protein</topology>
    </subcellularLocation>
</comment>
<reference evidence="24" key="2">
    <citation type="submission" date="2023-12" db="EMBL/GenBank/DDBJ databases">
        <authorList>
            <person name="Sun Q."/>
            <person name="Inoue M."/>
        </authorList>
    </citation>
    <scope>NUCLEOTIDE SEQUENCE</scope>
    <source>
        <strain evidence="24">JCM 17590</strain>
    </source>
</reference>
<dbReference type="PANTHER" id="PTHR30474:SF2">
    <property type="entry name" value="PEPTIDOGLYCAN GLYCOSYLTRANSFERASE FTSW-RELATED"/>
    <property type="match status" value="1"/>
</dbReference>
<evidence type="ECO:0000256" key="20">
    <source>
        <dbReference type="ARBA" id="ARBA00049902"/>
    </source>
</evidence>
<evidence type="ECO:0000256" key="21">
    <source>
        <dbReference type="ARBA" id="ARBA00049966"/>
    </source>
</evidence>
<evidence type="ECO:0000256" key="19">
    <source>
        <dbReference type="ARBA" id="ARBA00044770"/>
    </source>
</evidence>
<evidence type="ECO:0000256" key="15">
    <source>
        <dbReference type="ARBA" id="ARBA00033270"/>
    </source>
</evidence>
<dbReference type="InterPro" id="IPR001182">
    <property type="entry name" value="FtsW/RodA"/>
</dbReference>